<dbReference type="PANTHER" id="PTHR28629">
    <property type="entry name" value="TRIOKINASE/FMN CYCLASE"/>
    <property type="match status" value="1"/>
</dbReference>
<accession>A0ABS4D2C1</accession>
<evidence type="ECO:0000256" key="1">
    <source>
        <dbReference type="ARBA" id="ARBA00022679"/>
    </source>
</evidence>
<dbReference type="GO" id="GO:0016740">
    <property type="term" value="F:transferase activity"/>
    <property type="evidence" value="ECO:0007669"/>
    <property type="project" value="UniProtKB-KW"/>
</dbReference>
<feature type="domain" description="DhaL" evidence="3">
    <location>
        <begin position="6"/>
        <end position="199"/>
    </location>
</feature>
<dbReference type="PROSITE" id="PS51480">
    <property type="entry name" value="DHAL"/>
    <property type="match status" value="1"/>
</dbReference>
<gene>
    <name evidence="4" type="ORF">JOC74_004316</name>
</gene>
<evidence type="ECO:0000313" key="5">
    <source>
        <dbReference type="Proteomes" id="UP000674416"/>
    </source>
</evidence>
<organism evidence="4 5">
    <name type="scientific">Bacillus capparidis</name>
    <dbReference type="NCBI Taxonomy" id="1840411"/>
    <lineage>
        <taxon>Bacteria</taxon>
        <taxon>Bacillati</taxon>
        <taxon>Bacillota</taxon>
        <taxon>Bacilli</taxon>
        <taxon>Bacillales</taxon>
        <taxon>Bacillaceae</taxon>
        <taxon>Bacillus</taxon>
    </lineage>
</organism>
<dbReference type="Pfam" id="PF02734">
    <property type="entry name" value="Dak2"/>
    <property type="match status" value="1"/>
</dbReference>
<sequence>MTFTTETAKKWIKNSADILEQEKESLNQLDQALGDGDHGLNMARGFREAANGVDNLESIGAVLRAVSQSLISKVGGASGPLYGTAFLKMSRPLKELEEAGMEQLGEAFHEAAKGMMQRGKADIGDKTLIDIWAPVAQLLQEKKEAAAVDEIRDAAKEALEKSKDLEAKKGRASYYKERSVGHIDPGAQSTFYIIEALVQAIKEEEL</sequence>
<dbReference type="SUPFAM" id="SSF101473">
    <property type="entry name" value="DhaL-like"/>
    <property type="match status" value="1"/>
</dbReference>
<evidence type="ECO:0000313" key="4">
    <source>
        <dbReference type="EMBL" id="MBP1083769.1"/>
    </source>
</evidence>
<dbReference type="NCBIfam" id="TIGR02365">
    <property type="entry name" value="dha_L_ycgS"/>
    <property type="match status" value="1"/>
</dbReference>
<dbReference type="InterPro" id="IPR036117">
    <property type="entry name" value="DhaL_dom_sf"/>
</dbReference>
<dbReference type="InterPro" id="IPR004007">
    <property type="entry name" value="DhaL_dom"/>
</dbReference>
<comment type="caution">
    <text evidence="4">The sequence shown here is derived from an EMBL/GenBank/DDBJ whole genome shotgun (WGS) entry which is preliminary data.</text>
</comment>
<dbReference type="InterPro" id="IPR012737">
    <property type="entry name" value="DhaK_L_YcgS"/>
</dbReference>
<dbReference type="Proteomes" id="UP000674416">
    <property type="component" value="Unassembled WGS sequence"/>
</dbReference>
<keyword evidence="5" id="KW-1185">Reference proteome</keyword>
<keyword evidence="1 4" id="KW-0808">Transferase</keyword>
<proteinExistence type="predicted"/>
<dbReference type="SMART" id="SM01120">
    <property type="entry name" value="Dak2"/>
    <property type="match status" value="1"/>
</dbReference>
<dbReference type="PANTHER" id="PTHR28629:SF4">
    <property type="entry name" value="TRIOKINASE_FMN CYCLASE"/>
    <property type="match status" value="1"/>
</dbReference>
<keyword evidence="2" id="KW-0418">Kinase</keyword>
<dbReference type="InterPro" id="IPR050861">
    <property type="entry name" value="Dihydroxyacetone_Kinase"/>
</dbReference>
<evidence type="ECO:0000256" key="2">
    <source>
        <dbReference type="ARBA" id="ARBA00022777"/>
    </source>
</evidence>
<dbReference type="EMBL" id="JAFDST010000007">
    <property type="protein sequence ID" value="MBP1083769.1"/>
    <property type="molecule type" value="Genomic_DNA"/>
</dbReference>
<dbReference type="RefSeq" id="WP_211086308.1">
    <property type="nucleotide sequence ID" value="NZ_JAFDST010000007.1"/>
</dbReference>
<dbReference type="Gene3D" id="1.25.40.340">
    <property type="match status" value="1"/>
</dbReference>
<name>A0ABS4D2C1_9BACI</name>
<dbReference type="EC" id="2.7.1.-" evidence="4"/>
<protein>
    <submittedName>
        <fullName evidence="4">Dihydroxyacetone kinase-like protein</fullName>
        <ecNumber evidence="4">2.7.1.-</ecNumber>
    </submittedName>
</protein>
<reference evidence="4 5" key="1">
    <citation type="submission" date="2021-01" db="EMBL/GenBank/DDBJ databases">
        <title>Genomic Encyclopedia of Type Strains, Phase IV (KMG-IV): sequencing the most valuable type-strain genomes for metagenomic binning, comparative biology and taxonomic classification.</title>
        <authorList>
            <person name="Goeker M."/>
        </authorList>
    </citation>
    <scope>NUCLEOTIDE SEQUENCE [LARGE SCALE GENOMIC DNA]</scope>
    <source>
        <strain evidence="4 5">DSM 103394</strain>
    </source>
</reference>
<evidence type="ECO:0000259" key="3">
    <source>
        <dbReference type="PROSITE" id="PS51480"/>
    </source>
</evidence>